<keyword evidence="2" id="KW-1185">Reference proteome</keyword>
<gene>
    <name evidence="1" type="ORF">ACFO0B_06180</name>
</gene>
<name>A0ABV8DNC9_9NOCA</name>
<evidence type="ECO:0000313" key="1">
    <source>
        <dbReference type="EMBL" id="MFC3961572.1"/>
    </source>
</evidence>
<dbReference type="EMBL" id="JBHSAX010000005">
    <property type="protein sequence ID" value="MFC3961572.1"/>
    <property type="molecule type" value="Genomic_DNA"/>
</dbReference>
<sequence>MNSTIERLAPGLTGVAAGTAALAALYLTVLRRPCLTWGATDEEVAAAMPGDELLPDAGIVATRAVTVDAPPAAIWPWLVQLGPGRGGAYTYDWIENLFGLDMHSADTVLPQFQELAAGDTIALGSGPTMRAMVVEPERHLVFAADDRSWIWAFGLSPFGSGTRLVSRNRIAAATSAPGRLLTTLVMEPGSLLMERKMLLGIKARAERTPAVDQPTTAVATTR</sequence>
<comment type="caution">
    <text evidence="1">The sequence shown here is derived from an EMBL/GenBank/DDBJ whole genome shotgun (WGS) entry which is preliminary data.</text>
</comment>
<proteinExistence type="predicted"/>
<dbReference type="Proteomes" id="UP001595696">
    <property type="component" value="Unassembled WGS sequence"/>
</dbReference>
<dbReference type="RefSeq" id="WP_378611320.1">
    <property type="nucleotide sequence ID" value="NZ_JBHSAX010000005.1"/>
</dbReference>
<dbReference type="SUPFAM" id="SSF55961">
    <property type="entry name" value="Bet v1-like"/>
    <property type="match status" value="1"/>
</dbReference>
<reference evidence="2" key="1">
    <citation type="journal article" date="2019" name="Int. J. Syst. Evol. Microbiol.">
        <title>The Global Catalogue of Microorganisms (GCM) 10K type strain sequencing project: providing services to taxonomists for standard genome sequencing and annotation.</title>
        <authorList>
            <consortium name="The Broad Institute Genomics Platform"/>
            <consortium name="The Broad Institute Genome Sequencing Center for Infectious Disease"/>
            <person name="Wu L."/>
            <person name="Ma J."/>
        </authorList>
    </citation>
    <scope>NUCLEOTIDE SEQUENCE [LARGE SCALE GENOMIC DNA]</scope>
    <source>
        <strain evidence="2">CGMCC 4.7330</strain>
    </source>
</reference>
<protein>
    <submittedName>
        <fullName evidence="1">SRPBCC family protein</fullName>
    </submittedName>
</protein>
<accession>A0ABV8DNC9</accession>
<organism evidence="1 2">
    <name type="scientific">Nocardia jiangsuensis</name>
    <dbReference type="NCBI Taxonomy" id="1691563"/>
    <lineage>
        <taxon>Bacteria</taxon>
        <taxon>Bacillati</taxon>
        <taxon>Actinomycetota</taxon>
        <taxon>Actinomycetes</taxon>
        <taxon>Mycobacteriales</taxon>
        <taxon>Nocardiaceae</taxon>
        <taxon>Nocardia</taxon>
    </lineage>
</organism>
<evidence type="ECO:0000313" key="2">
    <source>
        <dbReference type="Proteomes" id="UP001595696"/>
    </source>
</evidence>